<dbReference type="PANTHER" id="PTHR34219">
    <property type="entry name" value="IRON-REGULATED INNER MEMBRANE PROTEIN-RELATED"/>
    <property type="match status" value="1"/>
</dbReference>
<keyword evidence="1" id="KW-0812">Transmembrane</keyword>
<feature type="transmembrane region" description="Helical" evidence="1">
    <location>
        <begin position="346"/>
        <end position="367"/>
    </location>
</feature>
<proteinExistence type="predicted"/>
<dbReference type="Pfam" id="PF03929">
    <property type="entry name" value="PepSY_TM"/>
    <property type="match status" value="1"/>
</dbReference>
<dbReference type="PANTHER" id="PTHR34219:SF9">
    <property type="entry name" value="IRON-REGULATED INNER MEMBRANE PROTEIN"/>
    <property type="match status" value="1"/>
</dbReference>
<dbReference type="AlphaFoldDB" id="A0AAW8DUE0"/>
<keyword evidence="1" id="KW-1133">Transmembrane helix</keyword>
<evidence type="ECO:0000313" key="2">
    <source>
        <dbReference type="EMBL" id="MDP9923108.1"/>
    </source>
</evidence>
<feature type="transmembrane region" description="Helical" evidence="1">
    <location>
        <begin position="146"/>
        <end position="170"/>
    </location>
</feature>
<feature type="transmembrane region" description="Helical" evidence="1">
    <location>
        <begin position="434"/>
        <end position="452"/>
    </location>
</feature>
<feature type="transmembrane region" description="Helical" evidence="1">
    <location>
        <begin position="484"/>
        <end position="501"/>
    </location>
</feature>
<dbReference type="Proteomes" id="UP001244295">
    <property type="component" value="Unassembled WGS sequence"/>
</dbReference>
<name>A0AAW8DUE0_9BURK</name>
<accession>A0AAW8DUE0</accession>
<feature type="transmembrane region" description="Helical" evidence="1">
    <location>
        <begin position="12"/>
        <end position="36"/>
    </location>
</feature>
<gene>
    <name evidence="2" type="ORF">J2W25_002129</name>
</gene>
<evidence type="ECO:0000256" key="1">
    <source>
        <dbReference type="SAM" id="Phobius"/>
    </source>
</evidence>
<feature type="transmembrane region" description="Helical" evidence="1">
    <location>
        <begin position="459"/>
        <end position="478"/>
    </location>
</feature>
<keyword evidence="1" id="KW-0472">Membrane</keyword>
<dbReference type="InterPro" id="IPR005625">
    <property type="entry name" value="PepSY-ass_TM"/>
</dbReference>
<organism evidence="2 3">
    <name type="scientific">Variovorax boronicumulans</name>
    <dbReference type="NCBI Taxonomy" id="436515"/>
    <lineage>
        <taxon>Bacteria</taxon>
        <taxon>Pseudomonadati</taxon>
        <taxon>Pseudomonadota</taxon>
        <taxon>Betaproteobacteria</taxon>
        <taxon>Burkholderiales</taxon>
        <taxon>Comamonadaceae</taxon>
        <taxon>Variovorax</taxon>
    </lineage>
</organism>
<sequence>MKAQTVKDYLAVHTWVGILCGLVLFVAFYAGAFSMLEAEITRWTQPPAPASSAVSDDGDALAAAFLAAHPDAKGRVRLRWPGADNAQPALAHMERGKDPVWWQLGSDGQLRRMASMPREDDTSGNFVDYLHRKGGLPIPLEVAEPVIGLVSLVYALALVSGVVILLPSLVKDLFYLRLGANLKRMWLDVHNLLGVASLPFHLVIALSAAVFGLHDFVYLAQDKFIYQDGLRATVARDSVPPPKVARADWLPPSEIKRRVVEQAPHFRPAGMDYVMLPAGPVALVGGSDERHFQRASRYGLAFVHLGTGQIYDRSYLPGDSGHASTALLSSLFALHFGSFGGDPVRLLYLLLGLSGALLFYTGNLLWIETRTKRMRHPQAGPGMERPRHVRVVSALTLGVCLGCAAALPATLALAHWLAPVLDAPLGGLDALHQGAYYAILSACIAWAIWRGTDRAARGLLWFTAACNALVPLAVLLSLSPDGMLLGAVCALLTLFFAWLAWRQRCVKSPEKGDSW</sequence>
<comment type="caution">
    <text evidence="2">The sequence shown here is derived from an EMBL/GenBank/DDBJ whole genome shotgun (WGS) entry which is preliminary data.</text>
</comment>
<feature type="transmembrane region" description="Helical" evidence="1">
    <location>
        <begin position="388"/>
        <end position="414"/>
    </location>
</feature>
<reference evidence="2" key="1">
    <citation type="submission" date="2023-07" db="EMBL/GenBank/DDBJ databases">
        <title>Sorghum-associated microbial communities from plants grown in Nebraska, USA.</title>
        <authorList>
            <person name="Schachtman D."/>
        </authorList>
    </citation>
    <scope>NUCLEOTIDE SEQUENCE</scope>
    <source>
        <strain evidence="2">DS2795</strain>
    </source>
</reference>
<protein>
    <submittedName>
        <fullName evidence="2">Iron-regulated membrane protein</fullName>
    </submittedName>
</protein>
<dbReference type="EMBL" id="JAUSRR010000003">
    <property type="protein sequence ID" value="MDP9923108.1"/>
    <property type="molecule type" value="Genomic_DNA"/>
</dbReference>
<evidence type="ECO:0000313" key="3">
    <source>
        <dbReference type="Proteomes" id="UP001244295"/>
    </source>
</evidence>
<dbReference type="RefSeq" id="WP_307636649.1">
    <property type="nucleotide sequence ID" value="NZ_JAUSRR010000003.1"/>
</dbReference>
<feature type="transmembrane region" description="Helical" evidence="1">
    <location>
        <begin position="191"/>
        <end position="213"/>
    </location>
</feature>